<evidence type="ECO:0000256" key="3">
    <source>
        <dbReference type="ARBA" id="ARBA00022771"/>
    </source>
</evidence>
<sequence>MMLRKRSRSQKDQQMGNRIPDSLSESYLNSSFLTQKHKVTSFFNIPALFVGLNPKHSESDSVRSPTSPLELRVFSSLGSPLRSQRSPEGTQKSWGCKKVGLISIIDSLDKVTKHQENLSIENRGKNVIFGPQMSSKNRFDSFDGPKSLPNETKPLGSSLRFGSCSLDSGSSESHLAGLGNQLGAKMKLVQEPSECIATSDIELSEDYTCVRTHGPNPKVTHIFCDCILDCHNNAFTNFSKNGEDVIIGLPVPPDSIEEPFLHFCYTCKKNLEGKDIYIYRGEKSFCSSSCRSVEILIEEEKEKTNNCDDSEKINERGEQLHEGSLFFAI</sequence>
<evidence type="ECO:0000256" key="5">
    <source>
        <dbReference type="SAM" id="MobiDB-lite"/>
    </source>
</evidence>
<feature type="region of interest" description="Disordered" evidence="5">
    <location>
        <begin position="1"/>
        <end position="22"/>
    </location>
</feature>
<dbReference type="PANTHER" id="PTHR46868:SF3">
    <property type="entry name" value="FCS-LIKE ZINC FINGER 11"/>
    <property type="match status" value="1"/>
</dbReference>
<evidence type="ECO:0000256" key="1">
    <source>
        <dbReference type="ARBA" id="ARBA00009374"/>
    </source>
</evidence>
<reference evidence="7 8" key="1">
    <citation type="submission" date="2018-04" db="EMBL/GenBank/DDBJ databases">
        <authorList>
            <person name="Vogel A."/>
        </authorList>
    </citation>
    <scope>NUCLEOTIDE SEQUENCE [LARGE SCALE GENOMIC DNA]</scope>
</reference>
<dbReference type="EMBL" id="OOIL02001160">
    <property type="protein sequence ID" value="VFQ73236.1"/>
    <property type="molecule type" value="Genomic_DNA"/>
</dbReference>
<dbReference type="PANTHER" id="PTHR46868">
    <property type="entry name" value="FCS-LIKE ZINC FINGER 11"/>
    <property type="match status" value="1"/>
</dbReference>
<organism evidence="7 8">
    <name type="scientific">Cuscuta campestris</name>
    <dbReference type="NCBI Taxonomy" id="132261"/>
    <lineage>
        <taxon>Eukaryota</taxon>
        <taxon>Viridiplantae</taxon>
        <taxon>Streptophyta</taxon>
        <taxon>Embryophyta</taxon>
        <taxon>Tracheophyta</taxon>
        <taxon>Spermatophyta</taxon>
        <taxon>Magnoliopsida</taxon>
        <taxon>eudicotyledons</taxon>
        <taxon>Gunneridae</taxon>
        <taxon>Pentapetalae</taxon>
        <taxon>asterids</taxon>
        <taxon>lamiids</taxon>
        <taxon>Solanales</taxon>
        <taxon>Convolvulaceae</taxon>
        <taxon>Cuscuteae</taxon>
        <taxon>Cuscuta</taxon>
        <taxon>Cuscuta subgen. Grammica</taxon>
        <taxon>Cuscuta sect. Cleistogrammica</taxon>
    </lineage>
</organism>
<dbReference type="Pfam" id="PF04570">
    <property type="entry name" value="zf-FLZ"/>
    <property type="match status" value="1"/>
</dbReference>
<dbReference type="PROSITE" id="PS51795">
    <property type="entry name" value="ZF_FLZ"/>
    <property type="match status" value="1"/>
</dbReference>
<evidence type="ECO:0000256" key="4">
    <source>
        <dbReference type="PROSITE-ProRule" id="PRU01131"/>
    </source>
</evidence>
<dbReference type="GO" id="GO:0008270">
    <property type="term" value="F:zinc ion binding"/>
    <property type="evidence" value="ECO:0007669"/>
    <property type="project" value="UniProtKB-KW"/>
</dbReference>
<gene>
    <name evidence="7" type="ORF">CCAM_LOCUS15012</name>
</gene>
<evidence type="ECO:0000313" key="8">
    <source>
        <dbReference type="Proteomes" id="UP000595140"/>
    </source>
</evidence>
<dbReference type="OrthoDB" id="685855at2759"/>
<feature type="domain" description="FLZ-type" evidence="6">
    <location>
        <begin position="259"/>
        <end position="302"/>
    </location>
</feature>
<keyword evidence="2" id="KW-0479">Metal-binding</keyword>
<dbReference type="AlphaFoldDB" id="A0A484LAJ2"/>
<keyword evidence="3" id="KW-0863">Zinc-finger</keyword>
<dbReference type="InterPro" id="IPR007650">
    <property type="entry name" value="Zf-FLZ_dom"/>
</dbReference>
<accession>A0A484LAJ2</accession>
<proteinExistence type="inferred from homology"/>
<comment type="similarity">
    <text evidence="1">Belongs to the FLZ family.</text>
</comment>
<dbReference type="Proteomes" id="UP000595140">
    <property type="component" value="Unassembled WGS sequence"/>
</dbReference>
<name>A0A484LAJ2_9ASTE</name>
<feature type="zinc finger region" description="FLZ-type" evidence="4">
    <location>
        <begin position="259"/>
        <end position="302"/>
    </location>
</feature>
<keyword evidence="8" id="KW-1185">Reference proteome</keyword>
<protein>
    <recommendedName>
        <fullName evidence="6">FLZ-type domain-containing protein</fullName>
    </recommendedName>
</protein>
<keyword evidence="3" id="KW-0862">Zinc</keyword>
<dbReference type="InterPro" id="IPR044585">
    <property type="entry name" value="FLZ10/11"/>
</dbReference>
<evidence type="ECO:0000313" key="7">
    <source>
        <dbReference type="EMBL" id="VFQ73236.1"/>
    </source>
</evidence>
<evidence type="ECO:0000256" key="2">
    <source>
        <dbReference type="ARBA" id="ARBA00022723"/>
    </source>
</evidence>
<evidence type="ECO:0000259" key="6">
    <source>
        <dbReference type="PROSITE" id="PS51795"/>
    </source>
</evidence>